<protein>
    <recommendedName>
        <fullName evidence="2">Enhancer of polycomb-like N-terminal domain-containing protein</fullName>
    </recommendedName>
</protein>
<feature type="compositionally biased region" description="Polar residues" evidence="1">
    <location>
        <begin position="95"/>
        <end position="117"/>
    </location>
</feature>
<dbReference type="InterPro" id="IPR051647">
    <property type="entry name" value="Mediator_comp_sub12"/>
</dbReference>
<feature type="region of interest" description="Disordered" evidence="1">
    <location>
        <begin position="441"/>
        <end position="521"/>
    </location>
</feature>
<feature type="compositionally biased region" description="Polar residues" evidence="1">
    <location>
        <begin position="1072"/>
        <end position="1091"/>
    </location>
</feature>
<name>A0A078AT28_STYLE</name>
<evidence type="ECO:0000313" key="3">
    <source>
        <dbReference type="EMBL" id="CDW84347.1"/>
    </source>
</evidence>
<evidence type="ECO:0000256" key="1">
    <source>
        <dbReference type="SAM" id="MobiDB-lite"/>
    </source>
</evidence>
<feature type="compositionally biased region" description="Low complexity" evidence="1">
    <location>
        <begin position="462"/>
        <end position="483"/>
    </location>
</feature>
<dbReference type="PANTHER" id="PTHR46007">
    <property type="entry name" value="MEDIATOR OF RNA POLYMERASE II TRANSCRIPTION SUBUNIT 12"/>
    <property type="match status" value="1"/>
</dbReference>
<feature type="domain" description="Enhancer of polycomb-like N-terminal" evidence="2">
    <location>
        <begin position="17"/>
        <end position="213"/>
    </location>
</feature>
<dbReference type="GO" id="GO:0003713">
    <property type="term" value="F:transcription coactivator activity"/>
    <property type="evidence" value="ECO:0007669"/>
    <property type="project" value="TreeGrafter"/>
</dbReference>
<keyword evidence="4" id="KW-1185">Reference proteome</keyword>
<evidence type="ECO:0000313" key="4">
    <source>
        <dbReference type="Proteomes" id="UP000039865"/>
    </source>
</evidence>
<reference evidence="3 4" key="1">
    <citation type="submission" date="2014-06" db="EMBL/GenBank/DDBJ databases">
        <authorList>
            <person name="Swart Estienne"/>
        </authorList>
    </citation>
    <scope>NUCLEOTIDE SEQUENCE [LARGE SCALE GENOMIC DNA]</scope>
    <source>
        <strain evidence="3 4">130c</strain>
    </source>
</reference>
<dbReference type="InParanoid" id="A0A078AT28"/>
<accession>A0A078AT28</accession>
<proteinExistence type="predicted"/>
<feature type="region of interest" description="Disordered" evidence="1">
    <location>
        <begin position="85"/>
        <end position="117"/>
    </location>
</feature>
<dbReference type="GO" id="GO:0016592">
    <property type="term" value="C:mediator complex"/>
    <property type="evidence" value="ECO:0007669"/>
    <property type="project" value="TreeGrafter"/>
</dbReference>
<dbReference type="EMBL" id="CCKQ01012723">
    <property type="protein sequence ID" value="CDW84347.1"/>
    <property type="molecule type" value="Genomic_DNA"/>
</dbReference>
<feature type="region of interest" description="Disordered" evidence="1">
    <location>
        <begin position="1067"/>
        <end position="1121"/>
    </location>
</feature>
<dbReference type="PANTHER" id="PTHR46007:SF8">
    <property type="entry name" value="C2H2-TYPE DOMAIN-CONTAINING PROTEIN"/>
    <property type="match status" value="1"/>
</dbReference>
<dbReference type="Pfam" id="PF10513">
    <property type="entry name" value="EPL1"/>
    <property type="match status" value="1"/>
</dbReference>
<feature type="compositionally biased region" description="Polar residues" evidence="1">
    <location>
        <begin position="484"/>
        <end position="499"/>
    </location>
</feature>
<dbReference type="InterPro" id="IPR019542">
    <property type="entry name" value="Enhancer_polycomb-like_N"/>
</dbReference>
<sequence>MSTNINTHLKNPRVDVRKRNLDYSKPLTIVKTREELKKYESTYHDESKEDEILALTSLITKKKFEILVPQNQVMQPAADSNIISGNIDAKKGSNEESASTSHSINGDATAKTSPNQLAQPSANGVLAIAKPQAKPTAQTMRDSQLEGYLKYKPLFKQPAHYIKYKEPVYEGYENFSFDELNYEVTEKDLKFLESGVVDISVQDFERVIDVFEKIVVVDQNQSLAHLQQRFYEKAPKQYCQRIQKQTLELIYQKVQYIFIFEWNQVPFQIFFSIIIIDFKLNLYQQYWKSEREKRKRSFLRIFWEKADYDDQDTNAAFRKRVKEKMKLRKKAKYEIESYKKMFELREDFVKVLHILKDVYRREEIKKSQNLVELNVYELQLEQSLKEKGINFQPRNQKVDIKKLEGSQVEKVMTFQISERKDCHPMFQKYFPEQMAEKLMLEEQTKRSQKESAGYYNQTPSKQNQSHQKTQQQQQQQFESQDQQMVNATADKQSSKTRTGAITIKPPQNYDKAGANANLNQSMNADQGGQIIIGNNFQDNMINPQDRMPTKKVRDKKNLSTLGQQRGIAEQPNVYANQNVPYPGRQEIPVKEDTLCNLDMVTVITKIIHCSQRFGVTYGDKYLKLEQNTPKDIKDKIDNSFLKPPLKSIDEDMDDTMDTDRVIEPINMINQQPQISLNSSQYLQQQQSLNLGKKPLNIQQQIPKKNATQLELENELEELLNRKMIVRRGRNNRLLLKMIDIDVFEDKQAEENADMSKLSLGKRRKAYGSVLDFINRGVPGVSQTNQNYYLLRDKKFLEKRFKKTQSLLMRENIKSLVKKEIVQRKSLLEESKAQPLQSVNSIMQDPSLSSDTLLAGRTNQIISNFVNQSQIQNSVPNVEPIMTNNNSINYDLQASAIRDQQQYDNTSEYVVSHILRTNLQELLELAEGVGEFGEYEAHKDSPNQLDDMQKKLETAFRGFKQQRMPMIGGGHHYPSSTNLAQQIGNPASMGGGMSASMSQMNQNPYAQPQLQHLPTQQSGRIGMQHLPSSGSVSMNMSSTNGNVNMPNQMPYGAASLINGPPSQRYMGSGVAPSANQNQDYNNGGPQMQQNGVPNGMPISAYMSGGSQNQQSQQENYHIVAAK</sequence>
<organism evidence="3 4">
    <name type="scientific">Stylonychia lemnae</name>
    <name type="common">Ciliate</name>
    <dbReference type="NCBI Taxonomy" id="5949"/>
    <lineage>
        <taxon>Eukaryota</taxon>
        <taxon>Sar</taxon>
        <taxon>Alveolata</taxon>
        <taxon>Ciliophora</taxon>
        <taxon>Intramacronucleata</taxon>
        <taxon>Spirotrichea</taxon>
        <taxon>Stichotrichia</taxon>
        <taxon>Sporadotrichida</taxon>
        <taxon>Oxytrichidae</taxon>
        <taxon>Stylonychinae</taxon>
        <taxon>Stylonychia</taxon>
    </lineage>
</organism>
<dbReference type="OrthoDB" id="435275at2759"/>
<dbReference type="GO" id="GO:0045944">
    <property type="term" value="P:positive regulation of transcription by RNA polymerase II"/>
    <property type="evidence" value="ECO:0007669"/>
    <property type="project" value="TreeGrafter"/>
</dbReference>
<gene>
    <name evidence="3" type="primary">Contig4237.g4538</name>
    <name evidence="3" type="ORF">STYLEM_13407</name>
</gene>
<dbReference type="AlphaFoldDB" id="A0A078AT28"/>
<evidence type="ECO:0000259" key="2">
    <source>
        <dbReference type="Pfam" id="PF10513"/>
    </source>
</evidence>
<feature type="compositionally biased region" description="Low complexity" evidence="1">
    <location>
        <begin position="1102"/>
        <end position="1112"/>
    </location>
</feature>
<dbReference type="Proteomes" id="UP000039865">
    <property type="component" value="Unassembled WGS sequence"/>
</dbReference>